<evidence type="ECO:0000259" key="7">
    <source>
        <dbReference type="PROSITE" id="PS50048"/>
    </source>
</evidence>
<gene>
    <name evidence="8" type="ORF">BP6252_10840</name>
</gene>
<evidence type="ECO:0000256" key="3">
    <source>
        <dbReference type="ARBA" id="ARBA00023015"/>
    </source>
</evidence>
<protein>
    <recommendedName>
        <fullName evidence="7">Zn(2)-C6 fungal-type domain-containing protein</fullName>
    </recommendedName>
</protein>
<dbReference type="CDD" id="cd00067">
    <property type="entry name" value="GAL4"/>
    <property type="match status" value="1"/>
</dbReference>
<dbReference type="Pfam" id="PF00172">
    <property type="entry name" value="Zn_clus"/>
    <property type="match status" value="1"/>
</dbReference>
<dbReference type="InterPro" id="IPR001138">
    <property type="entry name" value="Zn2Cys6_DnaBD"/>
</dbReference>
<dbReference type="SUPFAM" id="SSF57701">
    <property type="entry name" value="Zn2/Cys6 DNA-binding domain"/>
    <property type="match status" value="1"/>
</dbReference>
<evidence type="ECO:0000256" key="1">
    <source>
        <dbReference type="ARBA" id="ARBA00004123"/>
    </source>
</evidence>
<organism evidence="8 9">
    <name type="scientific">Coleophoma cylindrospora</name>
    <dbReference type="NCBI Taxonomy" id="1849047"/>
    <lineage>
        <taxon>Eukaryota</taxon>
        <taxon>Fungi</taxon>
        <taxon>Dikarya</taxon>
        <taxon>Ascomycota</taxon>
        <taxon>Pezizomycotina</taxon>
        <taxon>Leotiomycetes</taxon>
        <taxon>Helotiales</taxon>
        <taxon>Dermateaceae</taxon>
        <taxon>Coleophoma</taxon>
    </lineage>
</organism>
<evidence type="ECO:0000313" key="8">
    <source>
        <dbReference type="EMBL" id="RDW63295.1"/>
    </source>
</evidence>
<comment type="subcellular location">
    <subcellularLocation>
        <location evidence="1">Nucleus</location>
    </subcellularLocation>
</comment>
<sequence length="253" mass="27828">MSRVGPRSHASSRGTKLGYYRASLACALCRKRKIRCLAAIDEKEKRCATCIRLNRECIVVTVDRMSHDSPRLTLSSKVITKNQDTREATQLQSSSEIQPPHGLSEISDSSASSSKSSKEGSTESSNTWKEAYSNHPNIQNEGGLSAIGTPPGLHVPYAAGFNWLPNNVSRPINATDQLFKYGHDGFEVGPGKMSGLGLEWQLRDDISNIVDVNLWNSWDAWAGSMESLNRQRFGDGSASHIDFTAEVQNNRSN</sequence>
<dbReference type="OrthoDB" id="4150019at2759"/>
<dbReference type="PANTHER" id="PTHR47338:SF5">
    <property type="entry name" value="ZN(II)2CYS6 TRANSCRIPTION FACTOR (EUROFUNG)"/>
    <property type="match status" value="1"/>
</dbReference>
<feature type="region of interest" description="Disordered" evidence="6">
    <location>
        <begin position="80"/>
        <end position="145"/>
    </location>
</feature>
<dbReference type="PROSITE" id="PS50048">
    <property type="entry name" value="ZN2_CY6_FUNGAL_2"/>
    <property type="match status" value="1"/>
</dbReference>
<dbReference type="GO" id="GO:0000981">
    <property type="term" value="F:DNA-binding transcription factor activity, RNA polymerase II-specific"/>
    <property type="evidence" value="ECO:0007669"/>
    <property type="project" value="InterPro"/>
</dbReference>
<keyword evidence="2" id="KW-0479">Metal-binding</keyword>
<dbReference type="EMBL" id="PDLM01000013">
    <property type="protein sequence ID" value="RDW63295.1"/>
    <property type="molecule type" value="Genomic_DNA"/>
</dbReference>
<feature type="domain" description="Zn(2)-C6 fungal-type" evidence="7">
    <location>
        <begin position="25"/>
        <end position="59"/>
    </location>
</feature>
<accession>A0A3D8QNC0</accession>
<dbReference type="Proteomes" id="UP000256645">
    <property type="component" value="Unassembled WGS sequence"/>
</dbReference>
<evidence type="ECO:0000256" key="6">
    <source>
        <dbReference type="SAM" id="MobiDB-lite"/>
    </source>
</evidence>
<dbReference type="PROSITE" id="PS00463">
    <property type="entry name" value="ZN2_CY6_FUNGAL_1"/>
    <property type="match status" value="1"/>
</dbReference>
<proteinExistence type="predicted"/>
<dbReference type="GO" id="GO:0005634">
    <property type="term" value="C:nucleus"/>
    <property type="evidence" value="ECO:0007669"/>
    <property type="project" value="UniProtKB-SubCell"/>
</dbReference>
<dbReference type="Gene3D" id="4.10.240.10">
    <property type="entry name" value="Zn(2)-C6 fungal-type DNA-binding domain"/>
    <property type="match status" value="1"/>
</dbReference>
<dbReference type="GO" id="GO:0008270">
    <property type="term" value="F:zinc ion binding"/>
    <property type="evidence" value="ECO:0007669"/>
    <property type="project" value="InterPro"/>
</dbReference>
<name>A0A3D8QNC0_9HELO</name>
<keyword evidence="4" id="KW-0804">Transcription</keyword>
<dbReference type="AlphaFoldDB" id="A0A3D8QNC0"/>
<feature type="compositionally biased region" description="Polar residues" evidence="6">
    <location>
        <begin position="80"/>
        <end position="97"/>
    </location>
</feature>
<evidence type="ECO:0000256" key="2">
    <source>
        <dbReference type="ARBA" id="ARBA00022723"/>
    </source>
</evidence>
<evidence type="ECO:0000256" key="5">
    <source>
        <dbReference type="ARBA" id="ARBA00023242"/>
    </source>
</evidence>
<evidence type="ECO:0000256" key="4">
    <source>
        <dbReference type="ARBA" id="ARBA00023163"/>
    </source>
</evidence>
<keyword evidence="9" id="KW-1185">Reference proteome</keyword>
<keyword evidence="5" id="KW-0539">Nucleus</keyword>
<dbReference type="InterPro" id="IPR036864">
    <property type="entry name" value="Zn2-C6_fun-type_DNA-bd_sf"/>
</dbReference>
<reference evidence="8 9" key="1">
    <citation type="journal article" date="2018" name="IMA Fungus">
        <title>IMA Genome-F 9: Draft genome sequence of Annulohypoxylon stygium, Aspergillus mulundensis, Berkeleyomyces basicola (syn. Thielaviopsis basicola), Ceratocystis smalleyi, two Cercospora beticola strains, Coleophoma cylindrospora, Fusarium fracticaudum, Phialophora cf. hyalina, and Morchella septimelata.</title>
        <authorList>
            <person name="Wingfield B.D."/>
            <person name="Bills G.F."/>
            <person name="Dong Y."/>
            <person name="Huang W."/>
            <person name="Nel W.J."/>
            <person name="Swalarsk-Parry B.S."/>
            <person name="Vaghefi N."/>
            <person name="Wilken P.M."/>
            <person name="An Z."/>
            <person name="de Beer Z.W."/>
            <person name="De Vos L."/>
            <person name="Chen L."/>
            <person name="Duong T.A."/>
            <person name="Gao Y."/>
            <person name="Hammerbacher A."/>
            <person name="Kikkert J.R."/>
            <person name="Li Y."/>
            <person name="Li H."/>
            <person name="Li K."/>
            <person name="Li Q."/>
            <person name="Liu X."/>
            <person name="Ma X."/>
            <person name="Naidoo K."/>
            <person name="Pethybridge S.J."/>
            <person name="Sun J."/>
            <person name="Steenkamp E.T."/>
            <person name="van der Nest M.A."/>
            <person name="van Wyk S."/>
            <person name="Wingfield M.J."/>
            <person name="Xiong C."/>
            <person name="Yue Q."/>
            <person name="Zhang X."/>
        </authorList>
    </citation>
    <scope>NUCLEOTIDE SEQUENCE [LARGE SCALE GENOMIC DNA]</scope>
    <source>
        <strain evidence="8 9">BP6252</strain>
    </source>
</reference>
<dbReference type="SMART" id="SM00066">
    <property type="entry name" value="GAL4"/>
    <property type="match status" value="1"/>
</dbReference>
<keyword evidence="3" id="KW-0805">Transcription regulation</keyword>
<evidence type="ECO:0000313" key="9">
    <source>
        <dbReference type="Proteomes" id="UP000256645"/>
    </source>
</evidence>
<dbReference type="PANTHER" id="PTHR47338">
    <property type="entry name" value="ZN(II)2CYS6 TRANSCRIPTION FACTOR (EUROFUNG)-RELATED"/>
    <property type="match status" value="1"/>
</dbReference>
<feature type="compositionally biased region" description="Low complexity" evidence="6">
    <location>
        <begin position="104"/>
        <end position="115"/>
    </location>
</feature>
<dbReference type="InterPro" id="IPR050815">
    <property type="entry name" value="TF_fung"/>
</dbReference>
<comment type="caution">
    <text evidence="8">The sequence shown here is derived from an EMBL/GenBank/DDBJ whole genome shotgun (WGS) entry which is preliminary data.</text>
</comment>